<name>A0A225E818_9BACT</name>
<keyword evidence="4" id="KW-1185">Reference proteome</keyword>
<gene>
    <name evidence="3" type="ORF">FRUB_02499</name>
    <name evidence="2" type="ORF">FRUB_08883</name>
</gene>
<evidence type="ECO:0008006" key="5">
    <source>
        <dbReference type="Google" id="ProtNLM"/>
    </source>
</evidence>
<proteinExistence type="predicted"/>
<organism evidence="3 4">
    <name type="scientific">Fimbriiglobus ruber</name>
    <dbReference type="NCBI Taxonomy" id="1908690"/>
    <lineage>
        <taxon>Bacteria</taxon>
        <taxon>Pseudomonadati</taxon>
        <taxon>Planctomycetota</taxon>
        <taxon>Planctomycetia</taxon>
        <taxon>Gemmatales</taxon>
        <taxon>Gemmataceae</taxon>
        <taxon>Fimbriiglobus</taxon>
    </lineage>
</organism>
<dbReference type="RefSeq" id="WP_088253818.1">
    <property type="nucleotide sequence ID" value="NZ_NIDE01000003.1"/>
</dbReference>
<sequence>MLKRMVLKAVAVAAALGLTGTAARADFVIDDFSTPVTSTGYIQLAAGVGATSARGPETTAAGVTRNILVTQTQSDGSVGGTEWKVGGGTLSLATAPLTTANVDVTYTYSAPQNLSTAGTSLSVTFPFADLGNIPYVVTIGDGTNTATQSGAITAGGNTYTLSLSGFTGVDLTHVTSIELLVNGGASPQISADFQISNVSVNTPNAPPSAPAPPAVVLMLAGVPALGLARAVRRKLTA</sequence>
<evidence type="ECO:0000313" key="3">
    <source>
        <dbReference type="EMBL" id="OWK44567.1"/>
    </source>
</evidence>
<comment type="caution">
    <text evidence="3">The sequence shown here is derived from an EMBL/GenBank/DDBJ whole genome shotgun (WGS) entry which is preliminary data.</text>
</comment>
<reference evidence="4" key="1">
    <citation type="submission" date="2017-06" db="EMBL/GenBank/DDBJ databases">
        <title>Genome analysis of Fimbriiglobus ruber SP5, the first member of the order Planctomycetales with confirmed chitinolytic capability.</title>
        <authorList>
            <person name="Ravin N.V."/>
            <person name="Rakitin A.L."/>
            <person name="Ivanova A.A."/>
            <person name="Beletsky A.V."/>
            <person name="Kulichevskaya I.S."/>
            <person name="Mardanov A.V."/>
            <person name="Dedysh S.N."/>
        </authorList>
    </citation>
    <scope>NUCLEOTIDE SEQUENCE [LARGE SCALE GENOMIC DNA]</scope>
    <source>
        <strain evidence="4">SP5</strain>
    </source>
</reference>
<dbReference type="EMBL" id="NIDE01000017">
    <property type="protein sequence ID" value="OWK36320.1"/>
    <property type="molecule type" value="Genomic_DNA"/>
</dbReference>
<dbReference type="EMBL" id="NIDE01000003">
    <property type="protein sequence ID" value="OWK44567.1"/>
    <property type="molecule type" value="Genomic_DNA"/>
</dbReference>
<evidence type="ECO:0000313" key="2">
    <source>
        <dbReference type="EMBL" id="OWK36320.1"/>
    </source>
</evidence>
<accession>A0A225E818</accession>
<feature type="chain" id="PRO_5011911155" description="PEP-CTERM protein-sorting domain-containing protein" evidence="1">
    <location>
        <begin position="26"/>
        <end position="237"/>
    </location>
</feature>
<evidence type="ECO:0000313" key="4">
    <source>
        <dbReference type="Proteomes" id="UP000214646"/>
    </source>
</evidence>
<reference evidence="3" key="2">
    <citation type="journal article" date="2018" name="Appl. Environ. Microbiol.">
        <title>Genome Analysis of Fimbriiglobus ruber SP5(T), a Planctomycete with Confirmed Chitinolytic Capability.</title>
        <authorList>
            <person name="Ravin N.V."/>
            <person name="Rakitin A.L."/>
            <person name="Ivanova A.A."/>
            <person name="Beletsky A.V."/>
            <person name="Kulichevskaya I.S."/>
            <person name="Mardanov A.V."/>
            <person name="Dedysh S.N."/>
        </authorList>
    </citation>
    <scope>NUCLEOTIDE SEQUENCE</scope>
    <source>
        <strain evidence="3">SP5</strain>
    </source>
</reference>
<keyword evidence="1" id="KW-0732">Signal</keyword>
<protein>
    <recommendedName>
        <fullName evidence="5">PEP-CTERM protein-sorting domain-containing protein</fullName>
    </recommendedName>
</protein>
<evidence type="ECO:0000256" key="1">
    <source>
        <dbReference type="SAM" id="SignalP"/>
    </source>
</evidence>
<dbReference type="Proteomes" id="UP000214646">
    <property type="component" value="Unassembled WGS sequence"/>
</dbReference>
<dbReference type="OrthoDB" id="9990845at2"/>
<dbReference type="AlphaFoldDB" id="A0A225E818"/>
<feature type="signal peptide" evidence="1">
    <location>
        <begin position="1"/>
        <end position="25"/>
    </location>
</feature>